<dbReference type="InterPro" id="IPR005483">
    <property type="entry name" value="CPSase_dom"/>
</dbReference>
<dbReference type="GO" id="GO:0005737">
    <property type="term" value="C:cytoplasm"/>
    <property type="evidence" value="ECO:0007669"/>
    <property type="project" value="TreeGrafter"/>
</dbReference>
<evidence type="ECO:0000256" key="7">
    <source>
        <dbReference type="ARBA" id="ARBA00044063"/>
    </source>
</evidence>
<dbReference type="FunFam" id="3.30.470.20:FF:000007">
    <property type="entry name" value="Carbamoyl-phosphate synthase large chain"/>
    <property type="match status" value="1"/>
</dbReference>
<evidence type="ECO:0000256" key="8">
    <source>
        <dbReference type="ARBA" id="ARBA00047359"/>
    </source>
</evidence>
<dbReference type="InterPro" id="IPR011761">
    <property type="entry name" value="ATP-grasp"/>
</dbReference>
<dbReference type="PROSITE" id="PS00867">
    <property type="entry name" value="CPSASE_2"/>
    <property type="match status" value="1"/>
</dbReference>
<dbReference type="EMBL" id="HBUF01086499">
    <property type="protein sequence ID" value="CAG6634475.1"/>
    <property type="molecule type" value="Transcribed_RNA"/>
</dbReference>
<dbReference type="PANTHER" id="PTHR11405">
    <property type="entry name" value="CARBAMOYLTRANSFERASE FAMILY MEMBER"/>
    <property type="match status" value="1"/>
</dbReference>
<reference evidence="11" key="1">
    <citation type="submission" date="2021-05" db="EMBL/GenBank/DDBJ databases">
        <authorList>
            <person name="Alioto T."/>
            <person name="Alioto T."/>
            <person name="Gomez Garrido J."/>
        </authorList>
    </citation>
    <scope>NUCLEOTIDE SEQUENCE</scope>
</reference>
<dbReference type="PROSITE" id="PS50975">
    <property type="entry name" value="ATP_GRASP"/>
    <property type="match status" value="1"/>
</dbReference>
<dbReference type="PRINTS" id="PR00098">
    <property type="entry name" value="CPSASE"/>
</dbReference>
<organism evidence="11">
    <name type="scientific">Cacopsylla melanoneura</name>
    <dbReference type="NCBI Taxonomy" id="428564"/>
    <lineage>
        <taxon>Eukaryota</taxon>
        <taxon>Metazoa</taxon>
        <taxon>Ecdysozoa</taxon>
        <taxon>Arthropoda</taxon>
        <taxon>Hexapoda</taxon>
        <taxon>Insecta</taxon>
        <taxon>Pterygota</taxon>
        <taxon>Neoptera</taxon>
        <taxon>Paraneoptera</taxon>
        <taxon>Hemiptera</taxon>
        <taxon>Sternorrhyncha</taxon>
        <taxon>Psylloidea</taxon>
        <taxon>Psyllidae</taxon>
        <taxon>Psyllinae</taxon>
        <taxon>Cacopsylla</taxon>
    </lineage>
</organism>
<sequence>MTFFGVFDGGFGFFMTFYVIKHYNIKKIFFPCIIRPSFTLGGLGSGIAYNKKNFLSLIKNAFSFSNEITIDKSIIGWKEYELELLIDNYNNIIVICCIENIDPIGIHTGDSITITPAQTLSDKEYQNIRDCSFIILKSIGLKGGGANIQFAINPINGDMVIIEMNPRISRSSALASKATGYPIAKISTQLAIGYNLINLINDITNNIPASFEPSIDYVVLKFPKFNFEKFNNKNFLSTVMQSIGEIMSLGKDFKESFIKGIYSITENDFLPSFIKGKNYLNFKFKLIKKIK</sequence>
<dbReference type="SUPFAM" id="SSF56059">
    <property type="entry name" value="Glutathione synthetase ATP-binding domain-like"/>
    <property type="match status" value="1"/>
</dbReference>
<keyword evidence="5 9" id="KW-0067">ATP-binding</keyword>
<dbReference type="AlphaFoldDB" id="A0A8D8VUU0"/>
<dbReference type="GO" id="GO:0006526">
    <property type="term" value="P:L-arginine biosynthetic process"/>
    <property type="evidence" value="ECO:0007669"/>
    <property type="project" value="UniProtKB-KW"/>
</dbReference>
<dbReference type="PANTHER" id="PTHR11405:SF53">
    <property type="entry name" value="CARBAMOYL-PHOSPHATE SYNTHASE [AMMONIA], MITOCHONDRIAL"/>
    <property type="match status" value="1"/>
</dbReference>
<accession>A0A8D8VUU0</accession>
<evidence type="ECO:0000256" key="1">
    <source>
        <dbReference type="ARBA" id="ARBA00022571"/>
    </source>
</evidence>
<evidence type="ECO:0000256" key="9">
    <source>
        <dbReference type="PROSITE-ProRule" id="PRU00409"/>
    </source>
</evidence>
<dbReference type="GO" id="GO:0004087">
    <property type="term" value="F:carbamoyl-phosphate synthase (ammonia) activity"/>
    <property type="evidence" value="ECO:0007669"/>
    <property type="project" value="UniProtKB-EC"/>
</dbReference>
<feature type="domain" description="ATP-grasp" evidence="10">
    <location>
        <begin position="3"/>
        <end position="192"/>
    </location>
</feature>
<dbReference type="PROSITE" id="PS00866">
    <property type="entry name" value="CPSASE_1"/>
    <property type="match status" value="1"/>
</dbReference>
<evidence type="ECO:0000256" key="3">
    <source>
        <dbReference type="ARBA" id="ARBA00022605"/>
    </source>
</evidence>
<dbReference type="Pfam" id="PF02786">
    <property type="entry name" value="CPSase_L_D2"/>
    <property type="match status" value="1"/>
</dbReference>
<evidence type="ECO:0000256" key="5">
    <source>
        <dbReference type="ARBA" id="ARBA00022840"/>
    </source>
</evidence>
<keyword evidence="1" id="KW-0055">Arginine biosynthesis</keyword>
<keyword evidence="3" id="KW-0028">Amino-acid biosynthesis</keyword>
<keyword evidence="4 9" id="KW-0547">Nucleotide-binding</keyword>
<dbReference type="GO" id="GO:0004088">
    <property type="term" value="F:carbamoyl-phosphate synthase (glutamine-hydrolyzing) activity"/>
    <property type="evidence" value="ECO:0007669"/>
    <property type="project" value="TreeGrafter"/>
</dbReference>
<evidence type="ECO:0000256" key="4">
    <source>
        <dbReference type="ARBA" id="ARBA00022741"/>
    </source>
</evidence>
<evidence type="ECO:0000259" key="10">
    <source>
        <dbReference type="PROSITE" id="PS50975"/>
    </source>
</evidence>
<dbReference type="EC" id="6.3.4.16" evidence="7"/>
<comment type="catalytic activity">
    <reaction evidence="8">
        <text>hydrogencarbonate + NH4(+) + 2 ATP = carbamoyl phosphate + 2 ADP + phosphate + 2 H(+)</text>
        <dbReference type="Rhea" id="RHEA:18029"/>
        <dbReference type="ChEBI" id="CHEBI:15378"/>
        <dbReference type="ChEBI" id="CHEBI:17544"/>
        <dbReference type="ChEBI" id="CHEBI:28938"/>
        <dbReference type="ChEBI" id="CHEBI:30616"/>
        <dbReference type="ChEBI" id="CHEBI:43474"/>
        <dbReference type="ChEBI" id="CHEBI:58228"/>
        <dbReference type="ChEBI" id="CHEBI:456216"/>
        <dbReference type="EC" id="6.3.4.16"/>
    </reaction>
</comment>
<dbReference type="GO" id="GO:0005524">
    <property type="term" value="F:ATP binding"/>
    <property type="evidence" value="ECO:0007669"/>
    <property type="project" value="UniProtKB-UniRule"/>
</dbReference>
<name>A0A8D8VUU0_9HEMI</name>
<dbReference type="GO" id="GO:0006541">
    <property type="term" value="P:glutamine metabolic process"/>
    <property type="evidence" value="ECO:0007669"/>
    <property type="project" value="TreeGrafter"/>
</dbReference>
<evidence type="ECO:0000256" key="2">
    <source>
        <dbReference type="ARBA" id="ARBA00022598"/>
    </source>
</evidence>
<dbReference type="InterPro" id="IPR005479">
    <property type="entry name" value="CPAse_ATP-bd"/>
</dbReference>
<proteinExistence type="predicted"/>
<keyword evidence="6" id="KW-0665">Pyrimidine biosynthesis</keyword>
<dbReference type="Gene3D" id="3.30.470.20">
    <property type="entry name" value="ATP-grasp fold, B domain"/>
    <property type="match status" value="1"/>
</dbReference>
<dbReference type="EMBL" id="HBUF01086498">
    <property type="protein sequence ID" value="CAG6634474.1"/>
    <property type="molecule type" value="Transcribed_RNA"/>
</dbReference>
<evidence type="ECO:0000256" key="6">
    <source>
        <dbReference type="ARBA" id="ARBA00022975"/>
    </source>
</evidence>
<dbReference type="GO" id="GO:0046872">
    <property type="term" value="F:metal ion binding"/>
    <property type="evidence" value="ECO:0007669"/>
    <property type="project" value="InterPro"/>
</dbReference>
<keyword evidence="2" id="KW-0436">Ligase</keyword>
<dbReference type="GO" id="GO:0006221">
    <property type="term" value="P:pyrimidine nucleotide biosynthetic process"/>
    <property type="evidence" value="ECO:0007669"/>
    <property type="project" value="UniProtKB-KW"/>
</dbReference>
<protein>
    <recommendedName>
        <fullName evidence="7">carbamoyl-phosphate synthase (ammonia)</fullName>
        <ecNumber evidence="7">6.3.4.16</ecNumber>
    </recommendedName>
</protein>
<evidence type="ECO:0000313" key="11">
    <source>
        <dbReference type="EMBL" id="CAG6634474.1"/>
    </source>
</evidence>